<organism evidence="2 3">
    <name type="scientific">Cellulomonas terrae</name>
    <dbReference type="NCBI Taxonomy" id="311234"/>
    <lineage>
        <taxon>Bacteria</taxon>
        <taxon>Bacillati</taxon>
        <taxon>Actinomycetota</taxon>
        <taxon>Actinomycetes</taxon>
        <taxon>Micrococcales</taxon>
        <taxon>Cellulomonadaceae</taxon>
        <taxon>Cellulomonas</taxon>
    </lineage>
</organism>
<sequence>MDTPLEAHSADKPETPAPPGNRREWRPHMDPELFLIDYHARDRELAVEAEHRLACAARPQSARPMPHLWLLRRLLVAATH</sequence>
<dbReference type="EMBL" id="BJWH01000002">
    <property type="protein sequence ID" value="GEL97104.1"/>
    <property type="molecule type" value="Genomic_DNA"/>
</dbReference>
<name>A0A511JGJ3_9CELL</name>
<comment type="caution">
    <text evidence="2">The sequence shown here is derived from an EMBL/GenBank/DDBJ whole genome shotgun (WGS) entry which is preliminary data.</text>
</comment>
<reference evidence="2 3" key="1">
    <citation type="submission" date="2019-07" db="EMBL/GenBank/DDBJ databases">
        <title>Whole genome shotgun sequence of Cellulomonas terrae NBRC 100819.</title>
        <authorList>
            <person name="Hosoyama A."/>
            <person name="Uohara A."/>
            <person name="Ohji S."/>
            <person name="Ichikawa N."/>
        </authorList>
    </citation>
    <scope>NUCLEOTIDE SEQUENCE [LARGE SCALE GENOMIC DNA]</scope>
    <source>
        <strain evidence="2 3">NBRC 100819</strain>
    </source>
</reference>
<dbReference type="AlphaFoldDB" id="A0A511JGJ3"/>
<gene>
    <name evidence="2" type="ORF">CTE05_06510</name>
</gene>
<evidence type="ECO:0000313" key="3">
    <source>
        <dbReference type="Proteomes" id="UP000321049"/>
    </source>
</evidence>
<keyword evidence="3" id="KW-1185">Reference proteome</keyword>
<evidence type="ECO:0000313" key="2">
    <source>
        <dbReference type="EMBL" id="GEL97104.1"/>
    </source>
</evidence>
<proteinExistence type="predicted"/>
<evidence type="ECO:0000256" key="1">
    <source>
        <dbReference type="SAM" id="MobiDB-lite"/>
    </source>
</evidence>
<protein>
    <submittedName>
        <fullName evidence="2">Uncharacterized protein</fullName>
    </submittedName>
</protein>
<feature type="region of interest" description="Disordered" evidence="1">
    <location>
        <begin position="1"/>
        <end position="26"/>
    </location>
</feature>
<dbReference type="Proteomes" id="UP000321049">
    <property type="component" value="Unassembled WGS sequence"/>
</dbReference>
<accession>A0A511JGJ3</accession>